<dbReference type="PANTHER" id="PTHR36069">
    <property type="entry name" value="EXPRESSED PROTEIN-RELATED"/>
    <property type="match status" value="1"/>
</dbReference>
<evidence type="ECO:0000256" key="2">
    <source>
        <dbReference type="SAM" id="MobiDB-lite"/>
    </source>
</evidence>
<keyword evidence="6" id="KW-1185">Reference proteome</keyword>
<feature type="domain" description="FAS1" evidence="4">
    <location>
        <begin position="84"/>
        <end position="218"/>
    </location>
</feature>
<dbReference type="PANTHER" id="PTHR36069:SF1">
    <property type="entry name" value="EXPRESSED PROTEIN"/>
    <property type="match status" value="1"/>
</dbReference>
<keyword evidence="3" id="KW-0732">Signal</keyword>
<dbReference type="InterPro" id="IPR036378">
    <property type="entry name" value="FAS1_dom_sf"/>
</dbReference>
<feature type="region of interest" description="Disordered" evidence="2">
    <location>
        <begin position="222"/>
        <end position="272"/>
    </location>
</feature>
<accession>A0AAV2GDE8</accession>
<evidence type="ECO:0000259" key="4">
    <source>
        <dbReference type="SMART" id="SM00554"/>
    </source>
</evidence>
<comment type="similarity">
    <text evidence="1">Belongs to the fasciclin-like AGP family.</text>
</comment>
<dbReference type="InterPro" id="IPR000782">
    <property type="entry name" value="FAS1_domain"/>
</dbReference>
<evidence type="ECO:0000256" key="3">
    <source>
        <dbReference type="SAM" id="SignalP"/>
    </source>
</evidence>
<sequence>MASYVFRCIVLQLLLLILVAAAADHSDDGVNHNSSYASATTAADTGGRDLAVATEEMRRANYFTFVMLLNMMMADQQDAAGNLTFLMPNDRILSRITFKTQQQEAETQVDDDEQSSSSWSVREFMLRHSIPSPLLFDHLWHFPSGSTIPSSSPGYVLHVRNDNDVSSKWWRRRRSNGGGRGNYNFSLNDVKIISPNICTSPASSIRCHGIDGVLPLRPISTPTCGPKSAGPPDVGGDDVGVAISPAPSTTHVDPIQPSPSSPHKRSSSSSFSSSPAGLSSQLLLLLLLFVLVSCWA</sequence>
<evidence type="ECO:0000313" key="5">
    <source>
        <dbReference type="EMBL" id="CAL1407878.1"/>
    </source>
</evidence>
<protein>
    <recommendedName>
        <fullName evidence="4">FAS1 domain-containing protein</fullName>
    </recommendedName>
</protein>
<reference evidence="5 6" key="1">
    <citation type="submission" date="2024-04" db="EMBL/GenBank/DDBJ databases">
        <authorList>
            <person name="Fracassetti M."/>
        </authorList>
    </citation>
    <scope>NUCLEOTIDE SEQUENCE [LARGE SCALE GENOMIC DNA]</scope>
</reference>
<dbReference type="Proteomes" id="UP001497516">
    <property type="component" value="Chromosome 8"/>
</dbReference>
<dbReference type="SUPFAM" id="SSF82153">
    <property type="entry name" value="FAS1 domain"/>
    <property type="match status" value="1"/>
</dbReference>
<organism evidence="5 6">
    <name type="scientific">Linum trigynum</name>
    <dbReference type="NCBI Taxonomy" id="586398"/>
    <lineage>
        <taxon>Eukaryota</taxon>
        <taxon>Viridiplantae</taxon>
        <taxon>Streptophyta</taxon>
        <taxon>Embryophyta</taxon>
        <taxon>Tracheophyta</taxon>
        <taxon>Spermatophyta</taxon>
        <taxon>Magnoliopsida</taxon>
        <taxon>eudicotyledons</taxon>
        <taxon>Gunneridae</taxon>
        <taxon>Pentapetalae</taxon>
        <taxon>rosids</taxon>
        <taxon>fabids</taxon>
        <taxon>Malpighiales</taxon>
        <taxon>Linaceae</taxon>
        <taxon>Linum</taxon>
    </lineage>
</organism>
<proteinExistence type="inferred from homology"/>
<dbReference type="SMART" id="SM00554">
    <property type="entry name" value="FAS1"/>
    <property type="match status" value="1"/>
</dbReference>
<dbReference type="EMBL" id="OZ034821">
    <property type="protein sequence ID" value="CAL1407878.1"/>
    <property type="molecule type" value="Genomic_DNA"/>
</dbReference>
<dbReference type="InterPro" id="IPR053339">
    <property type="entry name" value="FAS1_domain_protein"/>
</dbReference>
<feature type="signal peptide" evidence="3">
    <location>
        <begin position="1"/>
        <end position="23"/>
    </location>
</feature>
<gene>
    <name evidence="5" type="ORF">LTRI10_LOCUS47516</name>
</gene>
<evidence type="ECO:0000313" key="6">
    <source>
        <dbReference type="Proteomes" id="UP001497516"/>
    </source>
</evidence>
<dbReference type="AlphaFoldDB" id="A0AAV2GDE8"/>
<dbReference type="Gene3D" id="2.30.180.10">
    <property type="entry name" value="FAS1 domain"/>
    <property type="match status" value="1"/>
</dbReference>
<feature type="chain" id="PRO_5043348609" description="FAS1 domain-containing protein" evidence="3">
    <location>
        <begin position="24"/>
        <end position="296"/>
    </location>
</feature>
<name>A0AAV2GDE8_9ROSI</name>
<evidence type="ECO:0000256" key="1">
    <source>
        <dbReference type="ARBA" id="ARBA00007843"/>
    </source>
</evidence>